<dbReference type="EMBL" id="CP061839">
    <property type="protein sequence ID" value="QOW60885.1"/>
    <property type="molecule type" value="Genomic_DNA"/>
</dbReference>
<dbReference type="Pfam" id="PF02557">
    <property type="entry name" value="VanY"/>
    <property type="match status" value="1"/>
</dbReference>
<dbReference type="InterPro" id="IPR052179">
    <property type="entry name" value="DD-CPase-like"/>
</dbReference>
<dbReference type="PANTHER" id="PTHR34385:SF1">
    <property type="entry name" value="PEPTIDOGLYCAN L-ALANYL-D-GLUTAMATE ENDOPEPTIDASE CWLK"/>
    <property type="match status" value="1"/>
</dbReference>
<dbReference type="GO" id="GO:0008233">
    <property type="term" value="F:peptidase activity"/>
    <property type="evidence" value="ECO:0007669"/>
    <property type="project" value="InterPro"/>
</dbReference>
<evidence type="ECO:0000256" key="1">
    <source>
        <dbReference type="SAM" id="Phobius"/>
    </source>
</evidence>
<protein>
    <submittedName>
        <fullName evidence="3">M15 family metallopeptidase</fullName>
    </submittedName>
</protein>
<keyword evidence="1" id="KW-0472">Membrane</keyword>
<dbReference type="PANTHER" id="PTHR34385">
    <property type="entry name" value="D-ALANYL-D-ALANINE CARBOXYPEPTIDASE"/>
    <property type="match status" value="1"/>
</dbReference>
<gene>
    <name evidence="3" type="ORF">IFE08_00160</name>
</gene>
<evidence type="ECO:0000313" key="4">
    <source>
        <dbReference type="Proteomes" id="UP000593915"/>
    </source>
</evidence>
<keyword evidence="1" id="KW-1133">Transmembrane helix</keyword>
<dbReference type="SUPFAM" id="SSF55166">
    <property type="entry name" value="Hedgehog/DD-peptidase"/>
    <property type="match status" value="1"/>
</dbReference>
<dbReference type="CDD" id="cd14852">
    <property type="entry name" value="LD-carboxypeptidase"/>
    <property type="match status" value="1"/>
</dbReference>
<dbReference type="Proteomes" id="UP000593915">
    <property type="component" value="Chromosome"/>
</dbReference>
<sequence>MTEFKKYIFPFFLFFIFIPCLGLLPLGASESESAQNRYKILEDLSKKFPEKFAEKINKNKQVFLKELNALLSSEKDNLLILVDKKHILDKGYKPKTIILLSDLKNRAYKLDRPDIFLSETAEPALQKMALAARKAGIRLTVSSGYREYEYQSNLFNYYIKVYGKLKAKTFSAPPGSSQHQLGTAVDFGTIDDSYAKTPEGKWLAANAYKYGWSLSYPKGYENITGYKWECWHYRYIGEKACGFQKKWFGDIQYYMLFFIDEWKKADIKK</sequence>
<reference evidence="3 4" key="1">
    <citation type="submission" date="2020-09" db="EMBL/GenBank/DDBJ databases">
        <title>Characterization of Treponema spp. from bovine digital dermatitis in Korea.</title>
        <authorList>
            <person name="Espiritu H.M."/>
            <person name="Cho Y.I."/>
            <person name="Mamuad L."/>
        </authorList>
    </citation>
    <scope>NUCLEOTIDE SEQUENCE [LARGE SCALE GENOMIC DNA]</scope>
    <source>
        <strain evidence="3 4">KS1</strain>
    </source>
</reference>
<accession>A0A7S6WPG4</accession>
<organism evidence="3 4">
    <name type="scientific">Treponema pedis</name>
    <dbReference type="NCBI Taxonomy" id="409322"/>
    <lineage>
        <taxon>Bacteria</taxon>
        <taxon>Pseudomonadati</taxon>
        <taxon>Spirochaetota</taxon>
        <taxon>Spirochaetia</taxon>
        <taxon>Spirochaetales</taxon>
        <taxon>Treponemataceae</taxon>
        <taxon>Treponema</taxon>
    </lineage>
</organism>
<dbReference type="AlphaFoldDB" id="A0A7S6WPG4"/>
<feature type="transmembrane region" description="Helical" evidence="1">
    <location>
        <begin position="7"/>
        <end position="28"/>
    </location>
</feature>
<dbReference type="InterPro" id="IPR003709">
    <property type="entry name" value="VanY-like_core_dom"/>
</dbReference>
<evidence type="ECO:0000313" key="3">
    <source>
        <dbReference type="EMBL" id="QOW60885.1"/>
    </source>
</evidence>
<feature type="domain" description="D-alanyl-D-alanine carboxypeptidase-like core" evidence="2">
    <location>
        <begin position="116"/>
        <end position="237"/>
    </location>
</feature>
<proteinExistence type="predicted"/>
<name>A0A7S6WPG4_9SPIR</name>
<dbReference type="RefSeq" id="WP_194076327.1">
    <property type="nucleotide sequence ID" value="NZ_CP061839.1"/>
</dbReference>
<dbReference type="Gene3D" id="3.30.1380.10">
    <property type="match status" value="1"/>
</dbReference>
<evidence type="ECO:0000259" key="2">
    <source>
        <dbReference type="Pfam" id="PF02557"/>
    </source>
</evidence>
<dbReference type="InterPro" id="IPR009045">
    <property type="entry name" value="Zn_M74/Hedgehog-like"/>
</dbReference>
<dbReference type="InterPro" id="IPR058193">
    <property type="entry name" value="VanY/YodJ_core_dom"/>
</dbReference>
<dbReference type="GO" id="GO:0006508">
    <property type="term" value="P:proteolysis"/>
    <property type="evidence" value="ECO:0007669"/>
    <property type="project" value="InterPro"/>
</dbReference>
<keyword evidence="1" id="KW-0812">Transmembrane</keyword>